<reference evidence="2" key="2">
    <citation type="submission" date="2025-09" db="UniProtKB">
        <authorList>
            <consortium name="Ensembl"/>
        </authorList>
    </citation>
    <scope>IDENTIFICATION</scope>
</reference>
<organism evidence="2 3">
    <name type="scientific">Zosterops lateralis melanops</name>
    <dbReference type="NCBI Taxonomy" id="1220523"/>
    <lineage>
        <taxon>Eukaryota</taxon>
        <taxon>Metazoa</taxon>
        <taxon>Chordata</taxon>
        <taxon>Craniata</taxon>
        <taxon>Vertebrata</taxon>
        <taxon>Euteleostomi</taxon>
        <taxon>Archelosauria</taxon>
        <taxon>Archosauria</taxon>
        <taxon>Dinosauria</taxon>
        <taxon>Saurischia</taxon>
        <taxon>Theropoda</taxon>
        <taxon>Coelurosauria</taxon>
        <taxon>Aves</taxon>
        <taxon>Neognathae</taxon>
        <taxon>Neoaves</taxon>
        <taxon>Telluraves</taxon>
        <taxon>Australaves</taxon>
        <taxon>Passeriformes</taxon>
        <taxon>Sylvioidea</taxon>
        <taxon>Zosteropidae</taxon>
        <taxon>Zosterops</taxon>
    </lineage>
</organism>
<name>A0A8D2PI02_ZOSLA</name>
<reference evidence="2" key="1">
    <citation type="submission" date="2025-08" db="UniProtKB">
        <authorList>
            <consortium name="Ensembl"/>
        </authorList>
    </citation>
    <scope>IDENTIFICATION</scope>
</reference>
<evidence type="ECO:0000256" key="1">
    <source>
        <dbReference type="SAM" id="Phobius"/>
    </source>
</evidence>
<keyword evidence="3" id="KW-1185">Reference proteome</keyword>
<dbReference type="AlphaFoldDB" id="A0A8D2PI02"/>
<evidence type="ECO:0000313" key="2">
    <source>
        <dbReference type="Ensembl" id="ENSZLMP00000013399.1"/>
    </source>
</evidence>
<protein>
    <submittedName>
        <fullName evidence="2">Uncharacterized protein</fullName>
    </submittedName>
</protein>
<evidence type="ECO:0000313" key="3">
    <source>
        <dbReference type="Proteomes" id="UP000694401"/>
    </source>
</evidence>
<keyword evidence="1" id="KW-1133">Transmembrane helix</keyword>
<accession>A0A8D2PI02</accession>
<dbReference type="Proteomes" id="UP000694401">
    <property type="component" value="Unassembled WGS sequence"/>
</dbReference>
<proteinExistence type="predicted"/>
<sequence>MAPVSVTTSGFYKGVGLLTMCPSSGTGVLCNPDFTLCFQNTVLVWIPCIYLWLCFPVYSLYLRRHDRGYIQVSNLNKAKTVRDSLRPELTSFGLNTVDSLLGRPFLLFLGKKSKYFSSSIFSC</sequence>
<dbReference type="Ensembl" id="ENSZLMT00000013766.1">
    <property type="protein sequence ID" value="ENSZLMP00000013399.1"/>
    <property type="gene ID" value="ENSZLMG00000009344.1"/>
</dbReference>
<keyword evidence="1" id="KW-0812">Transmembrane</keyword>
<keyword evidence="1" id="KW-0472">Membrane</keyword>
<feature type="transmembrane region" description="Helical" evidence="1">
    <location>
        <begin position="42"/>
        <end position="61"/>
    </location>
</feature>